<dbReference type="InterPro" id="IPR051122">
    <property type="entry name" value="SDR_DHRS6-like"/>
</dbReference>
<gene>
    <name evidence="4" type="ORF">GCM10022200_17920</name>
</gene>
<sequence length="234" mass="23594">MTELTGRRVLLVGGASGIGAEVARSAAGEGAEVIMAGRNPDVISPPPGGRSVRIDLGDESTIAQAAADLGHVDDLVVLAADHANGAVTSLDAGRIRRALDAKVIGPLLLAKHFAPRMPDDGAIVLFSGVASSRPSPDLVVMATGNRAVEGLADALAVELAPIRVVSVSPGIVDSGAWDVLGDDGKARLFADTAAANPARRVGTPADIAAVVILTLTNPFLTATTLHVDGGARLT</sequence>
<dbReference type="PRINTS" id="PR00081">
    <property type="entry name" value="GDHRDH"/>
</dbReference>
<reference evidence="5" key="1">
    <citation type="journal article" date="2019" name="Int. J. Syst. Evol. Microbiol.">
        <title>The Global Catalogue of Microorganisms (GCM) 10K type strain sequencing project: providing services to taxonomists for standard genome sequencing and annotation.</title>
        <authorList>
            <consortium name="The Broad Institute Genomics Platform"/>
            <consortium name="The Broad Institute Genome Sequencing Center for Infectious Disease"/>
            <person name="Wu L."/>
            <person name="Ma J."/>
        </authorList>
    </citation>
    <scope>NUCLEOTIDE SEQUENCE [LARGE SCALE GENOMIC DNA]</scope>
    <source>
        <strain evidence="5">JCM 16544</strain>
    </source>
</reference>
<dbReference type="InterPro" id="IPR002347">
    <property type="entry name" value="SDR_fam"/>
</dbReference>
<evidence type="ECO:0000256" key="2">
    <source>
        <dbReference type="ARBA" id="ARBA00023002"/>
    </source>
</evidence>
<proteinExistence type="inferred from homology"/>
<evidence type="ECO:0000313" key="4">
    <source>
        <dbReference type="EMBL" id="GAA3635076.1"/>
    </source>
</evidence>
<dbReference type="InterPro" id="IPR057326">
    <property type="entry name" value="KR_dom"/>
</dbReference>
<dbReference type="SMART" id="SM00822">
    <property type="entry name" value="PKS_KR"/>
    <property type="match status" value="1"/>
</dbReference>
<protein>
    <submittedName>
        <fullName evidence="4">SDR family oxidoreductase</fullName>
    </submittedName>
</protein>
<dbReference type="PANTHER" id="PTHR43477:SF1">
    <property type="entry name" value="DIHYDROANTICAPSIN 7-DEHYDROGENASE"/>
    <property type="match status" value="1"/>
</dbReference>
<comment type="similarity">
    <text evidence="1">Belongs to the short-chain dehydrogenases/reductases (SDR) family.</text>
</comment>
<dbReference type="Proteomes" id="UP001501697">
    <property type="component" value="Unassembled WGS sequence"/>
</dbReference>
<dbReference type="Pfam" id="PF13561">
    <property type="entry name" value="adh_short_C2"/>
    <property type="match status" value="1"/>
</dbReference>
<dbReference type="CDD" id="cd05233">
    <property type="entry name" value="SDR_c"/>
    <property type="match status" value="1"/>
</dbReference>
<dbReference type="Gene3D" id="3.40.50.720">
    <property type="entry name" value="NAD(P)-binding Rossmann-like Domain"/>
    <property type="match status" value="1"/>
</dbReference>
<comment type="caution">
    <text evidence="4">The sequence shown here is derived from an EMBL/GenBank/DDBJ whole genome shotgun (WGS) entry which is preliminary data.</text>
</comment>
<dbReference type="RefSeq" id="WP_344737674.1">
    <property type="nucleotide sequence ID" value="NZ_BAAAYU010000005.1"/>
</dbReference>
<dbReference type="EMBL" id="BAAAYU010000005">
    <property type="protein sequence ID" value="GAA3635076.1"/>
    <property type="molecule type" value="Genomic_DNA"/>
</dbReference>
<dbReference type="SUPFAM" id="SSF51735">
    <property type="entry name" value="NAD(P)-binding Rossmann-fold domains"/>
    <property type="match status" value="1"/>
</dbReference>
<evidence type="ECO:0000313" key="5">
    <source>
        <dbReference type="Proteomes" id="UP001501697"/>
    </source>
</evidence>
<feature type="domain" description="Ketoreductase" evidence="3">
    <location>
        <begin position="7"/>
        <end position="174"/>
    </location>
</feature>
<accession>A0ABP7ALY2</accession>
<evidence type="ECO:0000259" key="3">
    <source>
        <dbReference type="SMART" id="SM00822"/>
    </source>
</evidence>
<dbReference type="PANTHER" id="PTHR43477">
    <property type="entry name" value="DIHYDROANTICAPSIN 7-DEHYDROGENASE"/>
    <property type="match status" value="1"/>
</dbReference>
<keyword evidence="2" id="KW-0560">Oxidoreductase</keyword>
<keyword evidence="5" id="KW-1185">Reference proteome</keyword>
<name>A0ABP7ALY2_9MICO</name>
<evidence type="ECO:0000256" key="1">
    <source>
        <dbReference type="ARBA" id="ARBA00006484"/>
    </source>
</evidence>
<dbReference type="InterPro" id="IPR036291">
    <property type="entry name" value="NAD(P)-bd_dom_sf"/>
</dbReference>
<organism evidence="4 5">
    <name type="scientific">Microbacterium awajiense</name>
    <dbReference type="NCBI Taxonomy" id="415214"/>
    <lineage>
        <taxon>Bacteria</taxon>
        <taxon>Bacillati</taxon>
        <taxon>Actinomycetota</taxon>
        <taxon>Actinomycetes</taxon>
        <taxon>Micrococcales</taxon>
        <taxon>Microbacteriaceae</taxon>
        <taxon>Microbacterium</taxon>
    </lineage>
</organism>